<comment type="caution">
    <text evidence="1">The sequence shown here is derived from an EMBL/GenBank/DDBJ whole genome shotgun (WGS) entry which is preliminary data.</text>
</comment>
<sequence length="226" mass="25908">MADTDDVSKHERSLLFVTEQATHGTEDTPCRTEPCLPSPILFQPQCPSRTWTSKPLYTQRDKNGATPCTDNIGPSQDDIKVMEEVSPGLNTFIQDVMLQSRCKESVERTTIISDVGQTMDAVLNEMQTKHEMFKGSSILKVGSIYEDTKIDEPNEFDFLIELPALITVTEIKAFPIVGQVRERGKGKRYLSLLCRDIFRRTPIFRRYEFIKISMGMCERRNRTYLQ</sequence>
<keyword evidence="2" id="KW-1185">Reference proteome</keyword>
<proteinExistence type="predicted"/>
<evidence type="ECO:0008006" key="3">
    <source>
        <dbReference type="Google" id="ProtNLM"/>
    </source>
</evidence>
<accession>A0A210Q4T1</accession>
<dbReference type="AlphaFoldDB" id="A0A210Q4T1"/>
<gene>
    <name evidence="1" type="ORF">KP79_PYT04228</name>
</gene>
<name>A0A210Q4T1_MIZYE</name>
<dbReference type="Proteomes" id="UP000242188">
    <property type="component" value="Unassembled WGS sequence"/>
</dbReference>
<reference evidence="1 2" key="1">
    <citation type="journal article" date="2017" name="Nat. Ecol. Evol.">
        <title>Scallop genome provides insights into evolution of bilaterian karyotype and development.</title>
        <authorList>
            <person name="Wang S."/>
            <person name="Zhang J."/>
            <person name="Jiao W."/>
            <person name="Li J."/>
            <person name="Xun X."/>
            <person name="Sun Y."/>
            <person name="Guo X."/>
            <person name="Huan P."/>
            <person name="Dong B."/>
            <person name="Zhang L."/>
            <person name="Hu X."/>
            <person name="Sun X."/>
            <person name="Wang J."/>
            <person name="Zhao C."/>
            <person name="Wang Y."/>
            <person name="Wang D."/>
            <person name="Huang X."/>
            <person name="Wang R."/>
            <person name="Lv J."/>
            <person name="Li Y."/>
            <person name="Zhang Z."/>
            <person name="Liu B."/>
            <person name="Lu W."/>
            <person name="Hui Y."/>
            <person name="Liang J."/>
            <person name="Zhou Z."/>
            <person name="Hou R."/>
            <person name="Li X."/>
            <person name="Liu Y."/>
            <person name="Li H."/>
            <person name="Ning X."/>
            <person name="Lin Y."/>
            <person name="Zhao L."/>
            <person name="Xing Q."/>
            <person name="Dou J."/>
            <person name="Li Y."/>
            <person name="Mao J."/>
            <person name="Guo H."/>
            <person name="Dou H."/>
            <person name="Li T."/>
            <person name="Mu C."/>
            <person name="Jiang W."/>
            <person name="Fu Q."/>
            <person name="Fu X."/>
            <person name="Miao Y."/>
            <person name="Liu J."/>
            <person name="Yu Q."/>
            <person name="Li R."/>
            <person name="Liao H."/>
            <person name="Li X."/>
            <person name="Kong Y."/>
            <person name="Jiang Z."/>
            <person name="Chourrout D."/>
            <person name="Li R."/>
            <person name="Bao Z."/>
        </authorList>
    </citation>
    <scope>NUCLEOTIDE SEQUENCE [LARGE SCALE GENOMIC DNA]</scope>
    <source>
        <strain evidence="1 2">PY_sf001</strain>
    </source>
</reference>
<protein>
    <recommendedName>
        <fullName evidence="3">Cyclic GMP-AMP synthase</fullName>
    </recommendedName>
</protein>
<evidence type="ECO:0000313" key="1">
    <source>
        <dbReference type="EMBL" id="OWF43699.1"/>
    </source>
</evidence>
<organism evidence="1 2">
    <name type="scientific">Mizuhopecten yessoensis</name>
    <name type="common">Japanese scallop</name>
    <name type="synonym">Patinopecten yessoensis</name>
    <dbReference type="NCBI Taxonomy" id="6573"/>
    <lineage>
        <taxon>Eukaryota</taxon>
        <taxon>Metazoa</taxon>
        <taxon>Spiralia</taxon>
        <taxon>Lophotrochozoa</taxon>
        <taxon>Mollusca</taxon>
        <taxon>Bivalvia</taxon>
        <taxon>Autobranchia</taxon>
        <taxon>Pteriomorphia</taxon>
        <taxon>Pectinida</taxon>
        <taxon>Pectinoidea</taxon>
        <taxon>Pectinidae</taxon>
        <taxon>Mizuhopecten</taxon>
    </lineage>
</organism>
<dbReference type="EMBL" id="NEDP02005024">
    <property type="protein sequence ID" value="OWF43699.1"/>
    <property type="molecule type" value="Genomic_DNA"/>
</dbReference>
<dbReference type="Gene3D" id="3.30.460.90">
    <property type="match status" value="1"/>
</dbReference>
<evidence type="ECO:0000313" key="2">
    <source>
        <dbReference type="Proteomes" id="UP000242188"/>
    </source>
</evidence>